<sequence length="724" mass="83225">MNTNSLNLQTLTLQKKVVSLLGKISLLMDEASRLTGDHETVLKYERCHQEIIKAAWNVEELRLKMAIAAPMKTGKSTIINAIIGQPLLPSRNAAMTTLPTEILLNAQLSEPVLTLSPQTLSILETTQEKLQQKIKTLAEETLQEKISSYPHLATLVNRISTPSQWHLAEKVFGCKAINQTLTDLNDLIRLCTLILPEIDPLPTLTEFPHIETPFWGSKQQGIGNLLIVDTPGPNEAGEHQLTEVVNQQLENSLIVLMVLDFTQLKTEAAEQVKQDVKKVIEVRGNENLYILINKVDQRRSGDLTPEQLGKFVSAEFGLSEENHDQKLFEISARQGFVAAHFIQETEQVSEIAIANLETAIPLSKEVFGIDWEEELEEKNLEELKTLSHKLWKKSGFPKFLDTAISHLIENAASLCIESALKLSKSSLTEVLKDRNFKNSNIIKTAEELSHQITQVYEVLFVLKIWHNCLQEIDQIVPDINQLIDQDVPEIKSKVKSLFKTYFYDQEYEHSSRMIKLYTRLFQNSTNYFNPLKLGLCNSIHNQFKFKPIGKIQFKTIEEAQGFSKLSKRYIKPEIKRILETQDTKAIQYFIENRNSIIDFLDKNTQLLSERSRTWFNDNMIKILAFPKINLQTAQTFKLIKPGSIKKFKPKREKPNLWYNIWDYINQSSLVKYEVSFQSLDQINTLSIDFSIDQMKHKTSKYIKQRFKTQINELLKSFVDYLLSN</sequence>
<dbReference type="InterPro" id="IPR027417">
    <property type="entry name" value="P-loop_NTPase"/>
</dbReference>
<evidence type="ECO:0000256" key="4">
    <source>
        <dbReference type="ARBA" id="ARBA00023134"/>
    </source>
</evidence>
<dbReference type="Pfam" id="PF00350">
    <property type="entry name" value="Dynamin_N"/>
    <property type="match status" value="1"/>
</dbReference>
<dbReference type="GO" id="GO:0003924">
    <property type="term" value="F:GTPase activity"/>
    <property type="evidence" value="ECO:0007669"/>
    <property type="project" value="InterPro"/>
</dbReference>
<dbReference type="CDD" id="cd00882">
    <property type="entry name" value="Ras_like_GTPase"/>
    <property type="match status" value="1"/>
</dbReference>
<keyword evidence="8" id="KW-1185">Reference proteome</keyword>
<gene>
    <name evidence="7" type="ORF">PL8927_50096</name>
</gene>
<dbReference type="GO" id="GO:0016020">
    <property type="term" value="C:membrane"/>
    <property type="evidence" value="ECO:0007669"/>
    <property type="project" value="UniProtKB-SubCell"/>
</dbReference>
<keyword evidence="3" id="KW-0378">Hydrolase</keyword>
<dbReference type="PANTHER" id="PTHR10465:SF0">
    <property type="entry name" value="SARCALUMENIN"/>
    <property type="match status" value="1"/>
</dbReference>
<evidence type="ECO:0000256" key="3">
    <source>
        <dbReference type="ARBA" id="ARBA00022801"/>
    </source>
</evidence>
<dbReference type="RefSeq" id="WP_083616557.1">
    <property type="nucleotide sequence ID" value="NZ_LR734824.1"/>
</dbReference>
<dbReference type="GO" id="GO:0005525">
    <property type="term" value="F:GTP binding"/>
    <property type="evidence" value="ECO:0007669"/>
    <property type="project" value="UniProtKB-KW"/>
</dbReference>
<evidence type="ECO:0000256" key="5">
    <source>
        <dbReference type="ARBA" id="ARBA00023136"/>
    </source>
</evidence>
<dbReference type="SUPFAM" id="SSF52540">
    <property type="entry name" value="P-loop containing nucleoside triphosphate hydrolases"/>
    <property type="match status" value="1"/>
</dbReference>
<evidence type="ECO:0000256" key="2">
    <source>
        <dbReference type="ARBA" id="ARBA00022741"/>
    </source>
</evidence>
<evidence type="ECO:0000313" key="7">
    <source>
        <dbReference type="EMBL" id="VXD15633.1"/>
    </source>
</evidence>
<protein>
    <recommendedName>
        <fullName evidence="6">Dynamin N-terminal domain-containing protein</fullName>
    </recommendedName>
</protein>
<name>A0A7Z9BRA5_9CYAN</name>
<evidence type="ECO:0000256" key="1">
    <source>
        <dbReference type="ARBA" id="ARBA00004370"/>
    </source>
</evidence>
<accession>A0A7Z9BRA5</accession>
<comment type="caution">
    <text evidence="7">The sequence shown here is derived from an EMBL/GenBank/DDBJ whole genome shotgun (WGS) entry which is preliminary data.</text>
</comment>
<evidence type="ECO:0000259" key="6">
    <source>
        <dbReference type="Pfam" id="PF00350"/>
    </source>
</evidence>
<dbReference type="Gene3D" id="3.40.50.300">
    <property type="entry name" value="P-loop containing nucleotide triphosphate hydrolases"/>
    <property type="match status" value="1"/>
</dbReference>
<dbReference type="GO" id="GO:0008053">
    <property type="term" value="P:mitochondrial fusion"/>
    <property type="evidence" value="ECO:0007669"/>
    <property type="project" value="TreeGrafter"/>
</dbReference>
<evidence type="ECO:0000313" key="8">
    <source>
        <dbReference type="Proteomes" id="UP000184550"/>
    </source>
</evidence>
<dbReference type="AlphaFoldDB" id="A0A7Z9BRA5"/>
<dbReference type="InterPro" id="IPR045063">
    <property type="entry name" value="Dynamin_N"/>
</dbReference>
<keyword evidence="5" id="KW-0472">Membrane</keyword>
<dbReference type="OrthoDB" id="6565187at2"/>
<proteinExistence type="predicted"/>
<dbReference type="PANTHER" id="PTHR10465">
    <property type="entry name" value="TRANSMEMBRANE GTPASE FZO1"/>
    <property type="match status" value="1"/>
</dbReference>
<organism evidence="7 8">
    <name type="scientific">Planktothrix serta PCC 8927</name>
    <dbReference type="NCBI Taxonomy" id="671068"/>
    <lineage>
        <taxon>Bacteria</taxon>
        <taxon>Bacillati</taxon>
        <taxon>Cyanobacteriota</taxon>
        <taxon>Cyanophyceae</taxon>
        <taxon>Oscillatoriophycideae</taxon>
        <taxon>Oscillatoriales</taxon>
        <taxon>Microcoleaceae</taxon>
        <taxon>Planktothrix</taxon>
    </lineage>
</organism>
<feature type="domain" description="Dynamin N-terminal" evidence="6">
    <location>
        <begin position="71"/>
        <end position="278"/>
    </location>
</feature>
<keyword evidence="4" id="KW-0342">GTP-binding</keyword>
<dbReference type="EMBL" id="CZCU02000124">
    <property type="protein sequence ID" value="VXD15633.1"/>
    <property type="molecule type" value="Genomic_DNA"/>
</dbReference>
<dbReference type="InterPro" id="IPR027094">
    <property type="entry name" value="Mitofusin_fam"/>
</dbReference>
<reference evidence="7" key="1">
    <citation type="submission" date="2019-10" db="EMBL/GenBank/DDBJ databases">
        <authorList>
            <consortium name="Genoscope - CEA"/>
            <person name="William W."/>
        </authorList>
    </citation>
    <scope>NUCLEOTIDE SEQUENCE [LARGE SCALE GENOMIC DNA]</scope>
    <source>
        <strain evidence="7">BBR_PRJEB10992</strain>
    </source>
</reference>
<comment type="subcellular location">
    <subcellularLocation>
        <location evidence="1">Membrane</location>
    </subcellularLocation>
</comment>
<dbReference type="Proteomes" id="UP000184550">
    <property type="component" value="Unassembled WGS sequence"/>
</dbReference>
<keyword evidence="2" id="KW-0547">Nucleotide-binding</keyword>